<organism evidence="2 3">
    <name type="scientific">Vanilla planifolia</name>
    <name type="common">Vanilla</name>
    <dbReference type="NCBI Taxonomy" id="51239"/>
    <lineage>
        <taxon>Eukaryota</taxon>
        <taxon>Viridiplantae</taxon>
        <taxon>Streptophyta</taxon>
        <taxon>Embryophyta</taxon>
        <taxon>Tracheophyta</taxon>
        <taxon>Spermatophyta</taxon>
        <taxon>Magnoliopsida</taxon>
        <taxon>Liliopsida</taxon>
        <taxon>Asparagales</taxon>
        <taxon>Orchidaceae</taxon>
        <taxon>Vanilloideae</taxon>
        <taxon>Vanilleae</taxon>
        <taxon>Vanilla</taxon>
    </lineage>
</organism>
<feature type="region of interest" description="Disordered" evidence="1">
    <location>
        <begin position="13"/>
        <end position="57"/>
    </location>
</feature>
<accession>A0A835QE05</accession>
<sequence>MAWERLIAAISELETGGSSDDDGVDEEVEEEVRTRERASRRREGKMGTREKSENDVE</sequence>
<evidence type="ECO:0000256" key="1">
    <source>
        <dbReference type="SAM" id="MobiDB-lite"/>
    </source>
</evidence>
<protein>
    <submittedName>
        <fullName evidence="2">Uncharacterized protein</fullName>
    </submittedName>
</protein>
<feature type="compositionally biased region" description="Acidic residues" evidence="1">
    <location>
        <begin position="19"/>
        <end position="30"/>
    </location>
</feature>
<dbReference type="Proteomes" id="UP000639772">
    <property type="component" value="Chromosome 9"/>
</dbReference>
<evidence type="ECO:0000313" key="2">
    <source>
        <dbReference type="EMBL" id="KAG0469066.1"/>
    </source>
</evidence>
<comment type="caution">
    <text evidence="2">The sequence shown here is derived from an EMBL/GenBank/DDBJ whole genome shotgun (WGS) entry which is preliminary data.</text>
</comment>
<name>A0A835QE05_VANPL</name>
<proteinExistence type="predicted"/>
<dbReference type="AlphaFoldDB" id="A0A835QE05"/>
<dbReference type="EMBL" id="JADCNM010000009">
    <property type="protein sequence ID" value="KAG0469066.1"/>
    <property type="molecule type" value="Genomic_DNA"/>
</dbReference>
<gene>
    <name evidence="2" type="ORF">HPP92_018394</name>
</gene>
<feature type="compositionally biased region" description="Basic and acidic residues" evidence="1">
    <location>
        <begin position="44"/>
        <end position="57"/>
    </location>
</feature>
<reference evidence="2 3" key="1">
    <citation type="journal article" date="2020" name="Nat. Food">
        <title>A phased Vanilla planifolia genome enables genetic improvement of flavour and production.</title>
        <authorList>
            <person name="Hasing T."/>
            <person name="Tang H."/>
            <person name="Brym M."/>
            <person name="Khazi F."/>
            <person name="Huang T."/>
            <person name="Chambers A.H."/>
        </authorList>
    </citation>
    <scope>NUCLEOTIDE SEQUENCE [LARGE SCALE GENOMIC DNA]</scope>
    <source>
        <tissue evidence="2">Leaf</tissue>
    </source>
</reference>
<evidence type="ECO:0000313" key="3">
    <source>
        <dbReference type="Proteomes" id="UP000639772"/>
    </source>
</evidence>